<feature type="transmembrane region" description="Helical" evidence="1">
    <location>
        <begin position="70"/>
        <end position="92"/>
    </location>
</feature>
<keyword evidence="6" id="KW-1185">Reference proteome</keyword>
<dbReference type="Proteomes" id="UP000677228">
    <property type="component" value="Unassembled WGS sequence"/>
</dbReference>
<evidence type="ECO:0000313" key="6">
    <source>
        <dbReference type="Proteomes" id="UP000663829"/>
    </source>
</evidence>
<evidence type="ECO:0000313" key="5">
    <source>
        <dbReference type="EMBL" id="CAF4176291.1"/>
    </source>
</evidence>
<protein>
    <submittedName>
        <fullName evidence="2">Uncharacterized protein</fullName>
    </submittedName>
</protein>
<dbReference type="AlphaFoldDB" id="A0A815E6J6"/>
<reference evidence="2" key="1">
    <citation type="submission" date="2021-02" db="EMBL/GenBank/DDBJ databases">
        <authorList>
            <person name="Nowell W R."/>
        </authorList>
    </citation>
    <scope>NUCLEOTIDE SEQUENCE</scope>
</reference>
<dbReference type="Proteomes" id="UP000663829">
    <property type="component" value="Unassembled WGS sequence"/>
</dbReference>
<evidence type="ECO:0000256" key="1">
    <source>
        <dbReference type="SAM" id="Phobius"/>
    </source>
</evidence>
<gene>
    <name evidence="2" type="ORF">GPM918_LOCUS28874</name>
    <name evidence="3" type="ORF">OVA965_LOCUS31492</name>
    <name evidence="4" type="ORF">SRO942_LOCUS29410</name>
    <name evidence="5" type="ORF">TMI583_LOCUS32321</name>
</gene>
<sequence length="109" mass="11358">MALPNATFPVVIVITIAAIILGIIGVSTDYWVSGVGSHAGVLSVILLFSSGILIAASLMTYLALENATGYSFVLMAIAQFLSFMAAMFVSYWMGHAYWAGGAAVGYTGL</sequence>
<name>A0A815E6J6_9BILA</name>
<dbReference type="OrthoDB" id="10043829at2759"/>
<dbReference type="Proteomes" id="UP000681722">
    <property type="component" value="Unassembled WGS sequence"/>
</dbReference>
<feature type="transmembrane region" description="Helical" evidence="1">
    <location>
        <begin position="6"/>
        <end position="27"/>
    </location>
</feature>
<evidence type="ECO:0000313" key="3">
    <source>
        <dbReference type="EMBL" id="CAF1366979.1"/>
    </source>
</evidence>
<dbReference type="Proteomes" id="UP000682733">
    <property type="component" value="Unassembled WGS sequence"/>
</dbReference>
<proteinExistence type="predicted"/>
<evidence type="ECO:0000313" key="4">
    <source>
        <dbReference type="EMBL" id="CAF4143666.1"/>
    </source>
</evidence>
<feature type="transmembrane region" description="Helical" evidence="1">
    <location>
        <begin position="39"/>
        <end position="64"/>
    </location>
</feature>
<dbReference type="EMBL" id="CAJOBA010045394">
    <property type="protein sequence ID" value="CAF4176291.1"/>
    <property type="molecule type" value="Genomic_DNA"/>
</dbReference>
<comment type="caution">
    <text evidence="2">The sequence shown here is derived from an EMBL/GenBank/DDBJ whole genome shotgun (WGS) entry which is preliminary data.</text>
</comment>
<evidence type="ECO:0000313" key="2">
    <source>
        <dbReference type="EMBL" id="CAF1308363.1"/>
    </source>
</evidence>
<dbReference type="EMBL" id="CAJOBC010041086">
    <property type="protein sequence ID" value="CAF4143666.1"/>
    <property type="molecule type" value="Genomic_DNA"/>
</dbReference>
<keyword evidence="1" id="KW-1133">Transmembrane helix</keyword>
<dbReference type="EMBL" id="CAJNOQ010012808">
    <property type="protein sequence ID" value="CAF1308363.1"/>
    <property type="molecule type" value="Genomic_DNA"/>
</dbReference>
<keyword evidence="1" id="KW-0472">Membrane</keyword>
<dbReference type="EMBL" id="CAJNOK010023737">
    <property type="protein sequence ID" value="CAF1366979.1"/>
    <property type="molecule type" value="Genomic_DNA"/>
</dbReference>
<accession>A0A815E6J6</accession>
<keyword evidence="1" id="KW-0812">Transmembrane</keyword>
<organism evidence="2 6">
    <name type="scientific">Didymodactylos carnosus</name>
    <dbReference type="NCBI Taxonomy" id="1234261"/>
    <lineage>
        <taxon>Eukaryota</taxon>
        <taxon>Metazoa</taxon>
        <taxon>Spiralia</taxon>
        <taxon>Gnathifera</taxon>
        <taxon>Rotifera</taxon>
        <taxon>Eurotatoria</taxon>
        <taxon>Bdelloidea</taxon>
        <taxon>Philodinida</taxon>
        <taxon>Philodinidae</taxon>
        <taxon>Didymodactylos</taxon>
    </lineage>
</organism>